<dbReference type="STRING" id="520767.ATZ99_06030"/>
<evidence type="ECO:0000256" key="1">
    <source>
        <dbReference type="ARBA" id="ARBA00022679"/>
    </source>
</evidence>
<dbReference type="InterPro" id="IPR036095">
    <property type="entry name" value="PTS_EIIB-like_sf"/>
</dbReference>
<organism evidence="3 4">
    <name type="scientific">Thermovenabulum gondwanense</name>
    <dbReference type="NCBI Taxonomy" id="520767"/>
    <lineage>
        <taxon>Bacteria</taxon>
        <taxon>Bacillati</taxon>
        <taxon>Bacillota</taxon>
        <taxon>Clostridia</taxon>
        <taxon>Thermosediminibacterales</taxon>
        <taxon>Thermosediminibacteraceae</taxon>
        <taxon>Thermovenabulum</taxon>
    </lineage>
</organism>
<reference evidence="3 4" key="1">
    <citation type="submission" date="2015-12" db="EMBL/GenBank/DDBJ databases">
        <title>Draft genome of Thermovenabulum gondwanense isolated from a red thermophilic microbial mat colonisisng an outflow channel of a bore well.</title>
        <authorList>
            <person name="Patel B.K."/>
        </authorList>
    </citation>
    <scope>NUCLEOTIDE SEQUENCE [LARGE SCALE GENOMIC DNA]</scope>
    <source>
        <strain evidence="3 4">R270</strain>
    </source>
</reference>
<comment type="caution">
    <text evidence="3">The sequence shown here is derived from an EMBL/GenBank/DDBJ whole genome shotgun (WGS) entry which is preliminary data.</text>
</comment>
<evidence type="ECO:0000313" key="4">
    <source>
        <dbReference type="Proteomes" id="UP000075737"/>
    </source>
</evidence>
<keyword evidence="4" id="KW-1185">Reference proteome</keyword>
<accession>A0A162MTS9</accession>
<dbReference type="RefSeq" id="WP_068747772.1">
    <property type="nucleotide sequence ID" value="NZ_LOHZ01000022.1"/>
</dbReference>
<dbReference type="InterPro" id="IPR003501">
    <property type="entry name" value="PTS_EIIB_2/3"/>
</dbReference>
<keyword evidence="1 3" id="KW-0808">Transferase</keyword>
<dbReference type="Proteomes" id="UP000075737">
    <property type="component" value="Unassembled WGS sequence"/>
</dbReference>
<feature type="domain" description="PTS EIIB type-2" evidence="2">
    <location>
        <begin position="4"/>
        <end position="94"/>
    </location>
</feature>
<dbReference type="Gene3D" id="3.40.50.2300">
    <property type="match status" value="1"/>
</dbReference>
<dbReference type="OrthoDB" id="6603449at2"/>
<gene>
    <name evidence="3" type="primary">ulaB</name>
    <name evidence="3" type="ORF">ATZ99_06030</name>
</gene>
<dbReference type="GO" id="GO:0009401">
    <property type="term" value="P:phosphoenolpyruvate-dependent sugar phosphotransferase system"/>
    <property type="evidence" value="ECO:0007669"/>
    <property type="project" value="InterPro"/>
</dbReference>
<dbReference type="CDD" id="cd05563">
    <property type="entry name" value="PTS_IIB_ascorbate"/>
    <property type="match status" value="1"/>
</dbReference>
<sequence>MDKIKIVTACGVGMGSSLILKMMVEDILKAEGIDAKVENIDIGSIKSANADMVVVQSFHEDKVKDAAKVVVNIDNFLDKEKLKNKVLEGIRVLQNKD</sequence>
<dbReference type="PROSITE" id="PS51099">
    <property type="entry name" value="PTS_EIIB_TYPE_2"/>
    <property type="match status" value="1"/>
</dbReference>
<dbReference type="AlphaFoldDB" id="A0A162MTS9"/>
<proteinExistence type="predicted"/>
<dbReference type="EMBL" id="LOHZ01000022">
    <property type="protein sequence ID" value="KYO67317.1"/>
    <property type="molecule type" value="Genomic_DNA"/>
</dbReference>
<dbReference type="InterPro" id="IPR013011">
    <property type="entry name" value="PTS_EIIB_2"/>
</dbReference>
<evidence type="ECO:0000259" key="2">
    <source>
        <dbReference type="PROSITE" id="PS51099"/>
    </source>
</evidence>
<dbReference type="GO" id="GO:0008982">
    <property type="term" value="F:protein-N(PI)-phosphohistidine-sugar phosphotransferase activity"/>
    <property type="evidence" value="ECO:0007669"/>
    <property type="project" value="InterPro"/>
</dbReference>
<name>A0A162MTS9_9FIRM</name>
<dbReference type="EC" id="2.7.1.69" evidence="3"/>
<protein>
    <submittedName>
        <fullName evidence="3">Ascorbate-specific phosphotransferase enzyme IIB component</fullName>
        <ecNumber evidence="3">2.7.1.69</ecNumber>
    </submittedName>
</protein>
<dbReference type="Pfam" id="PF02302">
    <property type="entry name" value="PTS_IIB"/>
    <property type="match status" value="1"/>
</dbReference>
<dbReference type="SUPFAM" id="SSF52794">
    <property type="entry name" value="PTS system IIB component-like"/>
    <property type="match status" value="1"/>
</dbReference>
<evidence type="ECO:0000313" key="3">
    <source>
        <dbReference type="EMBL" id="KYO67317.1"/>
    </source>
</evidence>